<accession>M5U8V0</accession>
<keyword evidence="3" id="KW-1185">Reference proteome</keyword>
<dbReference type="AlphaFoldDB" id="M5U8V0"/>
<dbReference type="Proteomes" id="UP000011885">
    <property type="component" value="Unassembled WGS sequence"/>
</dbReference>
<feature type="compositionally biased region" description="Polar residues" evidence="1">
    <location>
        <begin position="1"/>
        <end position="16"/>
    </location>
</feature>
<sequence length="42" mass="4802">MSPTTNFPRHQHQNGVWGTFPESHARRVAGFNWEGEGNDGYE</sequence>
<reference evidence="2 3" key="1">
    <citation type="journal article" date="2013" name="Mar. Genomics">
        <title>Expression of sulfatases in Rhodopirellula baltica and the diversity of sulfatases in the genus Rhodopirellula.</title>
        <authorList>
            <person name="Wegner C.E."/>
            <person name="Richter-Heitmann T."/>
            <person name="Klindworth A."/>
            <person name="Klockow C."/>
            <person name="Richter M."/>
            <person name="Achstetter T."/>
            <person name="Glockner F.O."/>
            <person name="Harder J."/>
        </authorList>
    </citation>
    <scope>NUCLEOTIDE SEQUENCE [LARGE SCALE GENOMIC DNA]</scope>
    <source>
        <strain evidence="2 3">SM41</strain>
    </source>
</reference>
<evidence type="ECO:0000256" key="1">
    <source>
        <dbReference type="SAM" id="MobiDB-lite"/>
    </source>
</evidence>
<protein>
    <submittedName>
        <fullName evidence="2">Uncharacterized protein</fullName>
    </submittedName>
</protein>
<comment type="caution">
    <text evidence="2">The sequence shown here is derived from an EMBL/GenBank/DDBJ whole genome shotgun (WGS) entry which is preliminary data.</text>
</comment>
<feature type="region of interest" description="Disordered" evidence="1">
    <location>
        <begin position="1"/>
        <end position="21"/>
    </location>
</feature>
<dbReference type="EMBL" id="ANOH01000431">
    <property type="protein sequence ID" value="EMI52398.1"/>
    <property type="molecule type" value="Genomic_DNA"/>
</dbReference>
<proteinExistence type="predicted"/>
<dbReference type="PATRIC" id="fig|1263870.3.peg.6473"/>
<name>M5U8V0_9BACT</name>
<evidence type="ECO:0000313" key="3">
    <source>
        <dbReference type="Proteomes" id="UP000011885"/>
    </source>
</evidence>
<evidence type="ECO:0000313" key="2">
    <source>
        <dbReference type="EMBL" id="EMI52398.1"/>
    </source>
</evidence>
<gene>
    <name evidence="2" type="ORF">RSSM_06110</name>
</gene>
<organism evidence="2 3">
    <name type="scientific">Rhodopirellula sallentina SM41</name>
    <dbReference type="NCBI Taxonomy" id="1263870"/>
    <lineage>
        <taxon>Bacteria</taxon>
        <taxon>Pseudomonadati</taxon>
        <taxon>Planctomycetota</taxon>
        <taxon>Planctomycetia</taxon>
        <taxon>Pirellulales</taxon>
        <taxon>Pirellulaceae</taxon>
        <taxon>Rhodopirellula</taxon>
    </lineage>
</organism>